<proteinExistence type="inferred from homology"/>
<evidence type="ECO:0000256" key="3">
    <source>
        <dbReference type="ARBA" id="ARBA00022475"/>
    </source>
</evidence>
<dbReference type="PROSITE" id="PS51123">
    <property type="entry name" value="OMPA_2"/>
    <property type="match status" value="1"/>
</dbReference>
<dbReference type="AlphaFoldDB" id="A0A369TB70"/>
<evidence type="ECO:0000256" key="2">
    <source>
        <dbReference type="ARBA" id="ARBA00008914"/>
    </source>
</evidence>
<evidence type="ECO:0000256" key="8">
    <source>
        <dbReference type="SAM" id="MobiDB-lite"/>
    </source>
</evidence>
<organism evidence="11 12">
    <name type="scientific">Ferruginivarius sediminum</name>
    <dbReference type="NCBI Taxonomy" id="2661937"/>
    <lineage>
        <taxon>Bacteria</taxon>
        <taxon>Pseudomonadati</taxon>
        <taxon>Pseudomonadota</taxon>
        <taxon>Alphaproteobacteria</taxon>
        <taxon>Rhodospirillales</taxon>
        <taxon>Rhodospirillaceae</taxon>
        <taxon>Ferruginivarius</taxon>
    </lineage>
</organism>
<sequence>MSDEAEIEQVQEAPPPPPSVSTGLPPRRARRNDANAWMVTFTDLVALMLTFFVMIFAMSTVKTESWQSLTQSLREQLSSVISTSPARPALRLDMPTANEAPGADLDYVAELMRGQIASALPENAAFVRREAGRLFVSLPSDLLFKTGDHALTKEAAETVFALGGVLRNLPNRVEVAGHADPRKPRGRYPSNWELSLRRAQSVAVALRKAGYDGGVIARGYGDAQFGALPDEWPLVRRNALARRVDIVIGAAGRDGN</sequence>
<name>A0A369TB70_9PROT</name>
<evidence type="ECO:0000256" key="1">
    <source>
        <dbReference type="ARBA" id="ARBA00004162"/>
    </source>
</evidence>
<evidence type="ECO:0000256" key="9">
    <source>
        <dbReference type="SAM" id="Phobius"/>
    </source>
</evidence>
<comment type="caution">
    <text evidence="11">The sequence shown here is derived from an EMBL/GenBank/DDBJ whole genome shotgun (WGS) entry which is preliminary data.</text>
</comment>
<evidence type="ECO:0000259" key="10">
    <source>
        <dbReference type="PROSITE" id="PS51123"/>
    </source>
</evidence>
<dbReference type="Pfam" id="PF13677">
    <property type="entry name" value="MotB_plug"/>
    <property type="match status" value="1"/>
</dbReference>
<accession>A0A369TB70</accession>
<keyword evidence="5 9" id="KW-1133">Transmembrane helix</keyword>
<keyword evidence="12" id="KW-1185">Reference proteome</keyword>
<dbReference type="PANTHER" id="PTHR30329:SF21">
    <property type="entry name" value="LIPOPROTEIN YIAD-RELATED"/>
    <property type="match status" value="1"/>
</dbReference>
<dbReference type="CDD" id="cd07185">
    <property type="entry name" value="OmpA_C-like"/>
    <property type="match status" value="1"/>
</dbReference>
<dbReference type="PANTHER" id="PTHR30329">
    <property type="entry name" value="STATOR ELEMENT OF FLAGELLAR MOTOR COMPLEX"/>
    <property type="match status" value="1"/>
</dbReference>
<dbReference type="RefSeq" id="WP_114581677.1">
    <property type="nucleotide sequence ID" value="NZ_QPMH01000005.1"/>
</dbReference>
<feature type="region of interest" description="Disordered" evidence="8">
    <location>
        <begin position="1"/>
        <end position="28"/>
    </location>
</feature>
<dbReference type="Gene3D" id="3.30.1330.60">
    <property type="entry name" value="OmpA-like domain"/>
    <property type="match status" value="1"/>
</dbReference>
<evidence type="ECO:0000256" key="7">
    <source>
        <dbReference type="PROSITE-ProRule" id="PRU00473"/>
    </source>
</evidence>
<feature type="transmembrane region" description="Helical" evidence="9">
    <location>
        <begin position="36"/>
        <end position="58"/>
    </location>
</feature>
<comment type="similarity">
    <text evidence="2">Belongs to the MotB family.</text>
</comment>
<protein>
    <submittedName>
        <fullName evidence="11">Chemotaxis protein MotB</fullName>
    </submittedName>
</protein>
<keyword evidence="4 9" id="KW-0812">Transmembrane</keyword>
<keyword evidence="6 7" id="KW-0472">Membrane</keyword>
<evidence type="ECO:0000256" key="6">
    <source>
        <dbReference type="ARBA" id="ARBA00023136"/>
    </source>
</evidence>
<dbReference type="InterPro" id="IPR050330">
    <property type="entry name" value="Bact_OuterMem_StrucFunc"/>
</dbReference>
<gene>
    <name evidence="11" type="ORF">DRB17_08040</name>
</gene>
<dbReference type="GO" id="GO:0005886">
    <property type="term" value="C:plasma membrane"/>
    <property type="evidence" value="ECO:0007669"/>
    <property type="project" value="UniProtKB-SubCell"/>
</dbReference>
<dbReference type="EMBL" id="QPMH01000005">
    <property type="protein sequence ID" value="RDD62581.1"/>
    <property type="molecule type" value="Genomic_DNA"/>
</dbReference>
<feature type="domain" description="OmpA-like" evidence="10">
    <location>
        <begin position="131"/>
        <end position="252"/>
    </location>
</feature>
<dbReference type="InterPro" id="IPR036737">
    <property type="entry name" value="OmpA-like_sf"/>
</dbReference>
<dbReference type="InterPro" id="IPR025713">
    <property type="entry name" value="MotB-like_N_dom"/>
</dbReference>
<keyword evidence="3" id="KW-1003">Cell membrane</keyword>
<evidence type="ECO:0000256" key="5">
    <source>
        <dbReference type="ARBA" id="ARBA00022989"/>
    </source>
</evidence>
<dbReference type="Pfam" id="PF00691">
    <property type="entry name" value="OmpA"/>
    <property type="match status" value="1"/>
</dbReference>
<dbReference type="Proteomes" id="UP000253941">
    <property type="component" value="Unassembled WGS sequence"/>
</dbReference>
<reference evidence="11 12" key="1">
    <citation type="submission" date="2018-07" db="EMBL/GenBank/DDBJ databases">
        <title>Venubactetium sediminum gen. nov., sp. nov., isolated from a marine solar saltern.</title>
        <authorList>
            <person name="Wang S."/>
        </authorList>
    </citation>
    <scope>NUCLEOTIDE SEQUENCE [LARGE SCALE GENOMIC DNA]</scope>
    <source>
        <strain evidence="11 12">WD2A32</strain>
    </source>
</reference>
<evidence type="ECO:0000256" key="4">
    <source>
        <dbReference type="ARBA" id="ARBA00022692"/>
    </source>
</evidence>
<evidence type="ECO:0000313" key="11">
    <source>
        <dbReference type="EMBL" id="RDD62581.1"/>
    </source>
</evidence>
<dbReference type="SUPFAM" id="SSF103088">
    <property type="entry name" value="OmpA-like"/>
    <property type="match status" value="1"/>
</dbReference>
<evidence type="ECO:0000313" key="12">
    <source>
        <dbReference type="Proteomes" id="UP000253941"/>
    </source>
</evidence>
<dbReference type="InterPro" id="IPR006665">
    <property type="entry name" value="OmpA-like"/>
</dbReference>
<comment type="subcellular location">
    <subcellularLocation>
        <location evidence="1">Cell membrane</location>
        <topology evidence="1">Single-pass membrane protein</topology>
    </subcellularLocation>
</comment>